<name>A0AAP0EC17_9MAGN</name>
<evidence type="ECO:0000313" key="3">
    <source>
        <dbReference type="Proteomes" id="UP001417504"/>
    </source>
</evidence>
<reference evidence="2 3" key="1">
    <citation type="submission" date="2024-01" db="EMBL/GenBank/DDBJ databases">
        <title>Genome assemblies of Stephania.</title>
        <authorList>
            <person name="Yang L."/>
        </authorList>
    </citation>
    <scope>NUCLEOTIDE SEQUENCE [LARGE SCALE GENOMIC DNA]</scope>
    <source>
        <strain evidence="2">QJT</strain>
        <tissue evidence="2">Leaf</tissue>
    </source>
</reference>
<gene>
    <name evidence="2" type="ORF">Sjap_023646</name>
</gene>
<dbReference type="Proteomes" id="UP001417504">
    <property type="component" value="Unassembled WGS sequence"/>
</dbReference>
<protein>
    <submittedName>
        <fullName evidence="2">Uncharacterized protein</fullName>
    </submittedName>
</protein>
<feature type="transmembrane region" description="Helical" evidence="1">
    <location>
        <begin position="197"/>
        <end position="215"/>
    </location>
</feature>
<feature type="transmembrane region" description="Helical" evidence="1">
    <location>
        <begin position="111"/>
        <end position="127"/>
    </location>
</feature>
<feature type="transmembrane region" description="Helical" evidence="1">
    <location>
        <begin position="227"/>
        <end position="248"/>
    </location>
</feature>
<keyword evidence="1" id="KW-1133">Transmembrane helix</keyword>
<keyword evidence="1" id="KW-0472">Membrane</keyword>
<evidence type="ECO:0000313" key="2">
    <source>
        <dbReference type="EMBL" id="KAK9090469.1"/>
    </source>
</evidence>
<comment type="caution">
    <text evidence="2">The sequence shown here is derived from an EMBL/GenBank/DDBJ whole genome shotgun (WGS) entry which is preliminary data.</text>
</comment>
<dbReference type="AlphaFoldDB" id="A0AAP0EC17"/>
<dbReference type="EMBL" id="JBBNAE010000010">
    <property type="protein sequence ID" value="KAK9090469.1"/>
    <property type="molecule type" value="Genomic_DNA"/>
</dbReference>
<accession>A0AAP0EC17</accession>
<proteinExistence type="predicted"/>
<organism evidence="2 3">
    <name type="scientific">Stephania japonica</name>
    <dbReference type="NCBI Taxonomy" id="461633"/>
    <lineage>
        <taxon>Eukaryota</taxon>
        <taxon>Viridiplantae</taxon>
        <taxon>Streptophyta</taxon>
        <taxon>Embryophyta</taxon>
        <taxon>Tracheophyta</taxon>
        <taxon>Spermatophyta</taxon>
        <taxon>Magnoliopsida</taxon>
        <taxon>Ranunculales</taxon>
        <taxon>Menispermaceae</taxon>
        <taxon>Menispermoideae</taxon>
        <taxon>Cissampelideae</taxon>
        <taxon>Stephania</taxon>
    </lineage>
</organism>
<evidence type="ECO:0000256" key="1">
    <source>
        <dbReference type="SAM" id="Phobius"/>
    </source>
</evidence>
<keyword evidence="1" id="KW-0812">Transmembrane</keyword>
<feature type="transmembrane region" description="Helical" evidence="1">
    <location>
        <begin position="159"/>
        <end position="177"/>
    </location>
</feature>
<sequence>MPGPGAHVMYALGSGVGLMSLSNARFSPHHCVVYAANAFLGPDLGSFSEWLTSTLGFGQSFGSAVMDSVHHPFYYVIILGVPLCLLYSWASRVALQKALLDSPSGVPLSRLQCLLLVFAGSLSHFFLDHLFEENGHSSTYQWILSTGWWRSRAPVNPDAVLVVGFLCTCLIGGFIYINRVKPSKANYNRQINQSLQLILIIASLYCLWCAIQIYWRNPPQPAIGEEADLGVLIFLLVYFFLPHSLCILSMNASNLTEPSEQLPL</sequence>
<dbReference type="PANTHER" id="PTHR38543">
    <property type="entry name" value="OS04G0465800 PROTEIN"/>
    <property type="match status" value="1"/>
</dbReference>
<feature type="transmembrane region" description="Helical" evidence="1">
    <location>
        <begin position="73"/>
        <end position="90"/>
    </location>
</feature>
<dbReference type="PANTHER" id="PTHR38543:SF1">
    <property type="entry name" value="OS04G0465800 PROTEIN"/>
    <property type="match status" value="1"/>
</dbReference>
<keyword evidence="3" id="KW-1185">Reference proteome</keyword>